<keyword evidence="3" id="KW-1185">Reference proteome</keyword>
<proteinExistence type="predicted"/>
<keyword evidence="1" id="KW-0472">Membrane</keyword>
<dbReference type="RefSeq" id="WP_394417472.1">
    <property type="nucleotide sequence ID" value="NZ_JBIGIC010000022.1"/>
</dbReference>
<dbReference type="PANTHER" id="PTHR31881">
    <property type="match status" value="1"/>
</dbReference>
<feature type="transmembrane region" description="Helical" evidence="1">
    <location>
        <begin position="6"/>
        <end position="24"/>
    </location>
</feature>
<sequence>MNADWTWVWLTLAVLALYEALLVLPRSRALARHAGLREEWFRVVSVHKGSEVLAVQTLRNSLMSATMLASTAALALMGTVSLAAPSLHEGFDAAGGQATLGPRLVLELVLLALLFVSLVSSMMAVRFYNHAGFIGGMPVDSEARVRWTGAGVRYVRRAGVLYGVGLRQLVLVVPVVATLLLPASGPVAAVVVAVVLYSLDRFNDTGALS</sequence>
<dbReference type="Pfam" id="PF04654">
    <property type="entry name" value="DUF599"/>
    <property type="match status" value="1"/>
</dbReference>
<organism evidence="2 3">
    <name type="scientific">Pelomonas candidula</name>
    <dbReference type="NCBI Taxonomy" id="3299025"/>
    <lineage>
        <taxon>Bacteria</taxon>
        <taxon>Pseudomonadati</taxon>
        <taxon>Pseudomonadota</taxon>
        <taxon>Betaproteobacteria</taxon>
        <taxon>Burkholderiales</taxon>
        <taxon>Sphaerotilaceae</taxon>
        <taxon>Roseateles</taxon>
    </lineage>
</organism>
<dbReference type="Proteomes" id="UP001606134">
    <property type="component" value="Unassembled WGS sequence"/>
</dbReference>
<feature type="transmembrane region" description="Helical" evidence="1">
    <location>
        <begin position="104"/>
        <end position="128"/>
    </location>
</feature>
<feature type="transmembrane region" description="Helical" evidence="1">
    <location>
        <begin position="65"/>
        <end position="84"/>
    </location>
</feature>
<evidence type="ECO:0000313" key="3">
    <source>
        <dbReference type="Proteomes" id="UP001606134"/>
    </source>
</evidence>
<name>A0ABW7HKT5_9BURK</name>
<dbReference type="PANTHER" id="PTHR31881:SF6">
    <property type="entry name" value="OS09G0494600 PROTEIN"/>
    <property type="match status" value="1"/>
</dbReference>
<evidence type="ECO:0000313" key="2">
    <source>
        <dbReference type="EMBL" id="MFG6490374.1"/>
    </source>
</evidence>
<gene>
    <name evidence="2" type="ORF">ACG04R_27145</name>
</gene>
<evidence type="ECO:0000256" key="1">
    <source>
        <dbReference type="SAM" id="Phobius"/>
    </source>
</evidence>
<dbReference type="EMBL" id="JBIGIC010000022">
    <property type="protein sequence ID" value="MFG6490374.1"/>
    <property type="molecule type" value="Genomic_DNA"/>
</dbReference>
<keyword evidence="1" id="KW-0812">Transmembrane</keyword>
<reference evidence="2 3" key="1">
    <citation type="submission" date="2024-08" db="EMBL/GenBank/DDBJ databases">
        <authorList>
            <person name="Lu H."/>
        </authorList>
    </citation>
    <scope>NUCLEOTIDE SEQUENCE [LARGE SCALE GENOMIC DNA]</scope>
    <source>
        <strain evidence="2 3">BYS78W</strain>
    </source>
</reference>
<accession>A0ABW7HKT5</accession>
<dbReference type="InterPro" id="IPR006747">
    <property type="entry name" value="DUF599"/>
</dbReference>
<feature type="transmembrane region" description="Helical" evidence="1">
    <location>
        <begin position="169"/>
        <end position="199"/>
    </location>
</feature>
<protein>
    <submittedName>
        <fullName evidence="2">DUF599 family protein</fullName>
    </submittedName>
</protein>
<keyword evidence="1" id="KW-1133">Transmembrane helix</keyword>
<comment type="caution">
    <text evidence="2">The sequence shown here is derived from an EMBL/GenBank/DDBJ whole genome shotgun (WGS) entry which is preliminary data.</text>
</comment>